<evidence type="ECO:0000313" key="1">
    <source>
        <dbReference type="EMBL" id="GAA4302195.1"/>
    </source>
</evidence>
<keyword evidence="2" id="KW-1185">Reference proteome</keyword>
<protein>
    <submittedName>
        <fullName evidence="1">DUF1800 domain-containing protein</fullName>
    </submittedName>
</protein>
<dbReference type="Pfam" id="PF08811">
    <property type="entry name" value="DUF1800"/>
    <property type="match status" value="1"/>
</dbReference>
<dbReference type="EMBL" id="BAABFN010000001">
    <property type="protein sequence ID" value="GAA4302195.1"/>
    <property type="molecule type" value="Genomic_DNA"/>
</dbReference>
<comment type="caution">
    <text evidence="1">The sequence shown here is derived from an EMBL/GenBank/DDBJ whole genome shotgun (WGS) entry which is preliminary data.</text>
</comment>
<name>A0ABP8FF18_9BACT</name>
<evidence type="ECO:0000313" key="2">
    <source>
        <dbReference type="Proteomes" id="UP001501207"/>
    </source>
</evidence>
<reference evidence="2" key="1">
    <citation type="journal article" date="2019" name="Int. J. Syst. Evol. Microbiol.">
        <title>The Global Catalogue of Microorganisms (GCM) 10K type strain sequencing project: providing services to taxonomists for standard genome sequencing and annotation.</title>
        <authorList>
            <consortium name="The Broad Institute Genomics Platform"/>
            <consortium name="The Broad Institute Genome Sequencing Center for Infectious Disease"/>
            <person name="Wu L."/>
            <person name="Ma J."/>
        </authorList>
    </citation>
    <scope>NUCLEOTIDE SEQUENCE [LARGE SCALE GENOMIC DNA]</scope>
    <source>
        <strain evidence="2">JCM 17664</strain>
    </source>
</reference>
<organism evidence="1 2">
    <name type="scientific">Compostibacter hankyongensis</name>
    <dbReference type="NCBI Taxonomy" id="1007089"/>
    <lineage>
        <taxon>Bacteria</taxon>
        <taxon>Pseudomonadati</taxon>
        <taxon>Bacteroidota</taxon>
        <taxon>Chitinophagia</taxon>
        <taxon>Chitinophagales</taxon>
        <taxon>Chitinophagaceae</taxon>
        <taxon>Compostibacter</taxon>
    </lineage>
</organism>
<proteinExistence type="predicted"/>
<dbReference type="Proteomes" id="UP001501207">
    <property type="component" value="Unassembled WGS sequence"/>
</dbReference>
<dbReference type="RefSeq" id="WP_344974636.1">
    <property type="nucleotide sequence ID" value="NZ_BAABFN010000001.1"/>
</dbReference>
<gene>
    <name evidence="1" type="ORF">GCM10023143_04450</name>
</gene>
<sequence>MDEQAKARHLCWRAGFDGVAAMATPGQPVRLKPLIRKMLQPSPEIAAITAPEIAALSLPGTARAKPASPEEKRALRKQQQQGIRHLNLAWLDTMVATSSPLQEKMSLFWHGHFACRVGNAVHNGRLLNVIRQHALGDFGTLLTAVSKSAAMLQFLNNQQNRKQHPNENFAREVMELFTMGRGNYTEDDVKEGARAFTGWAYDGDGNFRFRRSVHDNGVKTFLGKTGNFDGDDILKMLLEQRATAYHITDKLYRYFVNETPDEAKIKDLAGRFYQSNYDIRALMRHIFESDWFYDPVNTGNRIKSPVELLVGMRRSIPVTFARADTQLLVQRLLGQVLFYPPNVAGWPGGRSWIDSSTLMFRMRLPQIVYYDETLDMQPKDMPDEMMMDGPGRPPAQRRRYAENDRFVRNYARRIDADPHWDAYMKKFQQTPSGELPAAVSRVLLAGTPPAGSSALLKPYASAGREEAIKAMSVAVMSLPEYQLC</sequence>
<accession>A0ABP8FF18</accession>
<dbReference type="InterPro" id="IPR014917">
    <property type="entry name" value="DUF1800"/>
</dbReference>